<dbReference type="Gene3D" id="3.30.70.100">
    <property type="match status" value="1"/>
</dbReference>
<keyword evidence="3" id="KW-1003">Cell membrane</keyword>
<dbReference type="Pfam" id="PF21082">
    <property type="entry name" value="MS_channel_3rd"/>
    <property type="match status" value="1"/>
</dbReference>
<dbReference type="InterPro" id="IPR006685">
    <property type="entry name" value="MscS_channel_2nd"/>
</dbReference>
<dbReference type="SUPFAM" id="SSF50182">
    <property type="entry name" value="Sm-like ribonucleoproteins"/>
    <property type="match status" value="1"/>
</dbReference>
<dbReference type="Gene3D" id="2.30.30.60">
    <property type="match status" value="1"/>
</dbReference>
<dbReference type="InterPro" id="IPR010920">
    <property type="entry name" value="LSM_dom_sf"/>
</dbReference>
<evidence type="ECO:0000259" key="10">
    <source>
        <dbReference type="Pfam" id="PF21082"/>
    </source>
</evidence>
<evidence type="ECO:0000256" key="7">
    <source>
        <dbReference type="SAM" id="Coils"/>
    </source>
</evidence>
<evidence type="ECO:0008006" key="13">
    <source>
        <dbReference type="Google" id="ProtNLM"/>
    </source>
</evidence>
<dbReference type="PANTHER" id="PTHR30347:SF1">
    <property type="entry name" value="MECHANOSENSITIVE CHANNEL MSCK"/>
    <property type="match status" value="1"/>
</dbReference>
<dbReference type="KEGG" id="alp:LPB137_02610"/>
<dbReference type="EMBL" id="CP019070">
    <property type="protein sequence ID" value="APW64815.1"/>
    <property type="molecule type" value="Genomic_DNA"/>
</dbReference>
<dbReference type="PROSITE" id="PS01246">
    <property type="entry name" value="UPF0003"/>
    <property type="match status" value="1"/>
</dbReference>
<comment type="subcellular location">
    <subcellularLocation>
        <location evidence="1">Cell membrane</location>
        <topology evidence="1">Multi-pass membrane protein</topology>
    </subcellularLocation>
</comment>
<protein>
    <recommendedName>
        <fullName evidence="13">Mechanosensitive ion channel protein MscS</fullName>
    </recommendedName>
</protein>
<dbReference type="Proteomes" id="UP000186074">
    <property type="component" value="Chromosome"/>
</dbReference>
<dbReference type="GO" id="GO:0005886">
    <property type="term" value="C:plasma membrane"/>
    <property type="evidence" value="ECO:0007669"/>
    <property type="project" value="UniProtKB-SubCell"/>
</dbReference>
<dbReference type="AlphaFoldDB" id="A0A1P8KJV4"/>
<evidence type="ECO:0000313" key="11">
    <source>
        <dbReference type="EMBL" id="APW64815.1"/>
    </source>
</evidence>
<feature type="coiled-coil region" evidence="7">
    <location>
        <begin position="185"/>
        <end position="241"/>
    </location>
</feature>
<dbReference type="GO" id="GO:0008381">
    <property type="term" value="F:mechanosensitive monoatomic ion channel activity"/>
    <property type="evidence" value="ECO:0007669"/>
    <property type="project" value="UniProtKB-ARBA"/>
</dbReference>
<accession>A0A1P8KJV4</accession>
<comment type="similarity">
    <text evidence="2">Belongs to the MscS (TC 1.A.23) family.</text>
</comment>
<evidence type="ECO:0000313" key="12">
    <source>
        <dbReference type="Proteomes" id="UP000186074"/>
    </source>
</evidence>
<reference evidence="11 12" key="1">
    <citation type="submission" date="2017-01" db="EMBL/GenBank/DDBJ databases">
        <title>Genome sequencing of Arcobacter sp. LPB0137.</title>
        <authorList>
            <person name="Lee G.-W."/>
            <person name="Yi H."/>
        </authorList>
    </citation>
    <scope>NUCLEOTIDE SEQUENCE [LARGE SCALE GENOMIC DNA]</scope>
    <source>
        <strain evidence="11 12">LPB0137</strain>
    </source>
</reference>
<evidence type="ECO:0000256" key="5">
    <source>
        <dbReference type="ARBA" id="ARBA00022989"/>
    </source>
</evidence>
<dbReference type="InterPro" id="IPR052702">
    <property type="entry name" value="MscS-like_channel"/>
</dbReference>
<keyword evidence="6 8" id="KW-0472">Membrane</keyword>
<dbReference type="InterPro" id="IPR023408">
    <property type="entry name" value="MscS_beta-dom_sf"/>
</dbReference>
<dbReference type="STRING" id="1850254.LPB137_02610"/>
<dbReference type="Pfam" id="PF00924">
    <property type="entry name" value="MS_channel_2nd"/>
    <property type="match status" value="1"/>
</dbReference>
<feature type="transmembrane region" description="Helical" evidence="8">
    <location>
        <begin position="413"/>
        <end position="441"/>
    </location>
</feature>
<dbReference type="Gene3D" id="1.10.287.1260">
    <property type="match status" value="1"/>
</dbReference>
<feature type="transmembrane region" description="Helical" evidence="8">
    <location>
        <begin position="383"/>
        <end position="401"/>
    </location>
</feature>
<organism evidence="11 12">
    <name type="scientific">Poseidonibacter parvus</name>
    <dbReference type="NCBI Taxonomy" id="1850254"/>
    <lineage>
        <taxon>Bacteria</taxon>
        <taxon>Pseudomonadati</taxon>
        <taxon>Campylobacterota</taxon>
        <taxon>Epsilonproteobacteria</taxon>
        <taxon>Campylobacterales</taxon>
        <taxon>Arcobacteraceae</taxon>
        <taxon>Poseidonibacter</taxon>
    </lineage>
</organism>
<dbReference type="SUPFAM" id="SSF82861">
    <property type="entry name" value="Mechanosensitive channel protein MscS (YggB), transmembrane region"/>
    <property type="match status" value="1"/>
</dbReference>
<evidence type="ECO:0000256" key="8">
    <source>
        <dbReference type="SAM" id="Phobius"/>
    </source>
</evidence>
<gene>
    <name evidence="11" type="ORF">LPB137_02610</name>
</gene>
<evidence type="ECO:0000256" key="6">
    <source>
        <dbReference type="ARBA" id="ARBA00023136"/>
    </source>
</evidence>
<keyword evidence="5 8" id="KW-1133">Transmembrane helix</keyword>
<dbReference type="InterPro" id="IPR006686">
    <property type="entry name" value="MscS_channel_CS"/>
</dbReference>
<evidence type="ECO:0000256" key="2">
    <source>
        <dbReference type="ARBA" id="ARBA00008017"/>
    </source>
</evidence>
<evidence type="ECO:0000259" key="9">
    <source>
        <dbReference type="Pfam" id="PF00924"/>
    </source>
</evidence>
<feature type="domain" description="Mechanosensitive ion channel MscS C-terminal" evidence="10">
    <location>
        <begin position="505"/>
        <end position="566"/>
    </location>
</feature>
<keyword evidence="4 8" id="KW-0812">Transmembrane</keyword>
<dbReference type="SUPFAM" id="SSF82689">
    <property type="entry name" value="Mechanosensitive channel protein MscS (YggB), C-terminal domain"/>
    <property type="match status" value="1"/>
</dbReference>
<evidence type="ECO:0000256" key="4">
    <source>
        <dbReference type="ARBA" id="ARBA00022692"/>
    </source>
</evidence>
<sequence>MKYIISLMLVVFTLFSAQIDTKLYDLTQNKTYFQEIDEQINQSAKLKSKSGDIISAEKGNLKRLEETSSIKIKLDAFDLTLLEKEKDLKNSILKALFYISEIEVKQNKQNEISNDIQNKLSLLKKRIENIIEKDKDFLLSYQLQYAYYKIQKNNLESSLKLFDINKNIVLNAIVELLEKRDSFSNNKDIKELEKINENIKKIEQQKVGYEIELEKETIIGNEKNKEQLQKEILKVEKLLQTEYFTKVNFLTEKVLDSIVSKDNQTFLKLHEEINILIPNLNTEIVNIYLVQNIILKNISKKIFGNTKALLGKSLFESKNYIGDLKSYFTTTLFVFNEQAISFLSILKALFLIIIGFLFGFFYKRWIFKISARWPNMSQMSLRLIANIGYYLIILITIMVSMSSVGIDMSSISLIAGALSIGIGFGLQTVVSNFIAGIILMFERTIRIGDIIEINDLLKGTVTDIRIRSTTIKTFDNIDIVIPNSSFIQNNVINWTLDDATRRLHIPFGVAYGTKIERVKEIILHELQNSELTYLKNIKDKQPDIRLENMNTSSVDFELLVWVKANDKFRPNSLKSDFLTLIYNSLYKYEIEIPFPQLDLHLKKK</sequence>
<dbReference type="InterPro" id="IPR049278">
    <property type="entry name" value="MS_channel_C"/>
</dbReference>
<dbReference type="OrthoDB" id="9799209at2"/>
<name>A0A1P8KJV4_9BACT</name>
<evidence type="ECO:0000256" key="1">
    <source>
        <dbReference type="ARBA" id="ARBA00004651"/>
    </source>
</evidence>
<dbReference type="PANTHER" id="PTHR30347">
    <property type="entry name" value="POTASSIUM CHANNEL RELATED"/>
    <property type="match status" value="1"/>
</dbReference>
<keyword evidence="12" id="KW-1185">Reference proteome</keyword>
<keyword evidence="7" id="KW-0175">Coiled coil</keyword>
<evidence type="ECO:0000256" key="3">
    <source>
        <dbReference type="ARBA" id="ARBA00022475"/>
    </source>
</evidence>
<dbReference type="InterPro" id="IPR011066">
    <property type="entry name" value="MscS_channel_C_sf"/>
</dbReference>
<proteinExistence type="inferred from homology"/>
<dbReference type="InterPro" id="IPR011014">
    <property type="entry name" value="MscS_channel_TM-2"/>
</dbReference>
<feature type="domain" description="Mechanosensitive ion channel MscS" evidence="9">
    <location>
        <begin position="428"/>
        <end position="495"/>
    </location>
</feature>
<feature type="transmembrane region" description="Helical" evidence="8">
    <location>
        <begin position="339"/>
        <end position="362"/>
    </location>
</feature>
<dbReference type="RefSeq" id="WP_076084013.1">
    <property type="nucleotide sequence ID" value="NZ_CP019070.1"/>
</dbReference>